<dbReference type="RefSeq" id="WP_033101248.1">
    <property type="nucleotide sequence ID" value="NZ_JACEIP010000046.1"/>
</dbReference>
<keyword evidence="2" id="KW-1185">Reference proteome</keyword>
<dbReference type="Gene3D" id="1.10.287.610">
    <property type="entry name" value="Helix hairpin bin"/>
    <property type="match status" value="1"/>
</dbReference>
<dbReference type="Pfam" id="PF22745">
    <property type="entry name" value="Nlig-Ia"/>
    <property type="match status" value="1"/>
</dbReference>
<organism evidence="1 2">
    <name type="scientific">Thermoactinomyces daqus</name>
    <dbReference type="NCBI Taxonomy" id="1329516"/>
    <lineage>
        <taxon>Bacteria</taxon>
        <taxon>Bacillati</taxon>
        <taxon>Bacillota</taxon>
        <taxon>Bacilli</taxon>
        <taxon>Bacillales</taxon>
        <taxon>Thermoactinomycetaceae</taxon>
        <taxon>Thermoactinomyces</taxon>
    </lineage>
</organism>
<comment type="caution">
    <text evidence="1">The sequence shown here is derived from an EMBL/GenBank/DDBJ whole genome shotgun (WGS) entry which is preliminary data.</text>
</comment>
<gene>
    <name evidence="1" type="ORF">H1164_17215</name>
</gene>
<accession>A0A7W1XDC2</accession>
<evidence type="ECO:0000313" key="2">
    <source>
        <dbReference type="Proteomes" id="UP000530514"/>
    </source>
</evidence>
<dbReference type="AlphaFoldDB" id="A0A7W1XDC2"/>
<sequence length="97" mass="11489">MNKDILELINRRRRQILIHSFLYYRMNTSVIPDLTFDQWARELAELQRKYPEISCEGIFADAFADFSESITGFNLPLNDPWVIATGMYILRICNEKQ</sequence>
<protein>
    <recommendedName>
        <fullName evidence="3">NAD-dependent DNA ligase adenylation domain-containing protein</fullName>
    </recommendedName>
</protein>
<proteinExistence type="predicted"/>
<dbReference type="Proteomes" id="UP000530514">
    <property type="component" value="Unassembled WGS sequence"/>
</dbReference>
<reference evidence="1 2" key="1">
    <citation type="submission" date="2020-07" db="EMBL/GenBank/DDBJ databases">
        <authorList>
            <person name="Feng H."/>
        </authorList>
    </citation>
    <scope>NUCLEOTIDE SEQUENCE [LARGE SCALE GENOMIC DNA]</scope>
    <source>
        <strain evidence="2">s-11</strain>
    </source>
</reference>
<dbReference type="SUPFAM" id="SSF56091">
    <property type="entry name" value="DNA ligase/mRNA capping enzyme, catalytic domain"/>
    <property type="match status" value="1"/>
</dbReference>
<name>A0A7W1XDC2_9BACL</name>
<dbReference type="OrthoDB" id="2942615at2"/>
<evidence type="ECO:0000313" key="1">
    <source>
        <dbReference type="EMBL" id="MBA4544570.1"/>
    </source>
</evidence>
<evidence type="ECO:0008006" key="3">
    <source>
        <dbReference type="Google" id="ProtNLM"/>
    </source>
</evidence>
<dbReference type="EMBL" id="JACEIP010000046">
    <property type="protein sequence ID" value="MBA4544570.1"/>
    <property type="molecule type" value="Genomic_DNA"/>
</dbReference>